<sequence>MSSLKTIISLFFLLSIIYNLVAANVIQPKIDEISLDALPETGDIWEMELDPAASSNIDPSAELSTEADAGSSESLTNNLRNSIQIIGPKVQMGEVQDQ</sequence>
<reference evidence="1" key="1">
    <citation type="submission" date="2021-06" db="EMBL/GenBank/DDBJ databases">
        <authorList>
            <person name="Kallberg Y."/>
            <person name="Tangrot J."/>
            <person name="Rosling A."/>
        </authorList>
    </citation>
    <scope>NUCLEOTIDE SEQUENCE</scope>
    <source>
        <strain evidence="1">IL203A</strain>
    </source>
</reference>
<organism evidence="1 2">
    <name type="scientific">Dentiscutata heterogama</name>
    <dbReference type="NCBI Taxonomy" id="1316150"/>
    <lineage>
        <taxon>Eukaryota</taxon>
        <taxon>Fungi</taxon>
        <taxon>Fungi incertae sedis</taxon>
        <taxon>Mucoromycota</taxon>
        <taxon>Glomeromycotina</taxon>
        <taxon>Glomeromycetes</taxon>
        <taxon>Diversisporales</taxon>
        <taxon>Gigasporaceae</taxon>
        <taxon>Dentiscutata</taxon>
    </lineage>
</organism>
<protein>
    <submittedName>
        <fullName evidence="1">16363_t:CDS:1</fullName>
    </submittedName>
</protein>
<evidence type="ECO:0000313" key="2">
    <source>
        <dbReference type="Proteomes" id="UP000789702"/>
    </source>
</evidence>
<evidence type="ECO:0000313" key="1">
    <source>
        <dbReference type="EMBL" id="CAG8669285.1"/>
    </source>
</evidence>
<gene>
    <name evidence="1" type="ORF">DHETER_LOCUS10109</name>
</gene>
<feature type="non-terminal residue" evidence="1">
    <location>
        <position position="98"/>
    </location>
</feature>
<dbReference type="EMBL" id="CAJVPU010019014">
    <property type="protein sequence ID" value="CAG8669285.1"/>
    <property type="molecule type" value="Genomic_DNA"/>
</dbReference>
<accession>A0ACA9NUJ6</accession>
<comment type="caution">
    <text evidence="1">The sequence shown here is derived from an EMBL/GenBank/DDBJ whole genome shotgun (WGS) entry which is preliminary data.</text>
</comment>
<keyword evidence="2" id="KW-1185">Reference proteome</keyword>
<dbReference type="Proteomes" id="UP000789702">
    <property type="component" value="Unassembled WGS sequence"/>
</dbReference>
<proteinExistence type="predicted"/>
<name>A0ACA9NUJ6_9GLOM</name>